<evidence type="ECO:0000259" key="5">
    <source>
        <dbReference type="Pfam" id="PF25944"/>
    </source>
</evidence>
<dbReference type="SUPFAM" id="SSF111369">
    <property type="entry name" value="HlyD-like secretion proteins"/>
    <property type="match status" value="1"/>
</dbReference>
<feature type="domain" description="Multidrug resistance protein MdtA-like C-terminal permuted SH3" evidence="6">
    <location>
        <begin position="293"/>
        <end position="354"/>
    </location>
</feature>
<reference evidence="7 8" key="1">
    <citation type="submission" date="2019-11" db="EMBL/GenBank/DDBJ databases">
        <authorList>
            <person name="Dong K."/>
        </authorList>
    </citation>
    <scope>NUCLEOTIDE SEQUENCE [LARGE SCALE GENOMIC DNA]</scope>
    <source>
        <strain evidence="7 8">JCM 17370</strain>
    </source>
</reference>
<evidence type="ECO:0000259" key="6">
    <source>
        <dbReference type="Pfam" id="PF25967"/>
    </source>
</evidence>
<dbReference type="PANTHER" id="PTHR30158">
    <property type="entry name" value="ACRA/E-RELATED COMPONENT OF DRUG EFFLUX TRANSPORTER"/>
    <property type="match status" value="1"/>
</dbReference>
<dbReference type="Pfam" id="PF25944">
    <property type="entry name" value="Beta-barrel_RND"/>
    <property type="match status" value="1"/>
</dbReference>
<evidence type="ECO:0000313" key="8">
    <source>
        <dbReference type="Proteomes" id="UP000442533"/>
    </source>
</evidence>
<feature type="signal peptide" evidence="3">
    <location>
        <begin position="1"/>
        <end position="26"/>
    </location>
</feature>
<dbReference type="Pfam" id="PF25967">
    <property type="entry name" value="RND-MFP_C"/>
    <property type="match status" value="1"/>
</dbReference>
<evidence type="ECO:0000256" key="3">
    <source>
        <dbReference type="SAM" id="SignalP"/>
    </source>
</evidence>
<protein>
    <submittedName>
        <fullName evidence="7">Efflux RND transporter periplasmic adaptor subunit</fullName>
    </submittedName>
</protein>
<name>A0A844H902_9RHOB</name>
<feature type="chain" id="PRO_5032835719" evidence="3">
    <location>
        <begin position="27"/>
        <end position="385"/>
    </location>
</feature>
<feature type="domain" description="Multidrug resistance protein MdtA-like beta-barrel" evidence="5">
    <location>
        <begin position="207"/>
        <end position="286"/>
    </location>
</feature>
<dbReference type="OrthoDB" id="9816569at2"/>
<dbReference type="RefSeq" id="WP_155065890.1">
    <property type="nucleotide sequence ID" value="NZ_WMIF01000036.1"/>
</dbReference>
<dbReference type="Gene3D" id="2.40.420.20">
    <property type="match status" value="1"/>
</dbReference>
<comment type="similarity">
    <text evidence="2">Belongs to the membrane fusion protein (MFP) (TC 8.A.1) family.</text>
</comment>
<dbReference type="AlphaFoldDB" id="A0A844H902"/>
<dbReference type="Proteomes" id="UP000442533">
    <property type="component" value="Unassembled WGS sequence"/>
</dbReference>
<evidence type="ECO:0000313" key="7">
    <source>
        <dbReference type="EMBL" id="MTH36374.1"/>
    </source>
</evidence>
<dbReference type="GO" id="GO:0022857">
    <property type="term" value="F:transmembrane transporter activity"/>
    <property type="evidence" value="ECO:0007669"/>
    <property type="project" value="InterPro"/>
</dbReference>
<evidence type="ECO:0000256" key="2">
    <source>
        <dbReference type="ARBA" id="ARBA00009477"/>
    </source>
</evidence>
<dbReference type="GO" id="GO:0005886">
    <property type="term" value="C:plasma membrane"/>
    <property type="evidence" value="ECO:0007669"/>
    <property type="project" value="UniProtKB-SubCell"/>
</dbReference>
<dbReference type="Pfam" id="PF25917">
    <property type="entry name" value="BSH_RND"/>
    <property type="match status" value="1"/>
</dbReference>
<dbReference type="InterPro" id="IPR058626">
    <property type="entry name" value="MdtA-like_b-barrel"/>
</dbReference>
<dbReference type="InterPro" id="IPR058625">
    <property type="entry name" value="MdtA-like_BSH"/>
</dbReference>
<dbReference type="Gene3D" id="1.10.287.470">
    <property type="entry name" value="Helix hairpin bin"/>
    <property type="match status" value="1"/>
</dbReference>
<comment type="subcellular location">
    <subcellularLocation>
        <location evidence="1">Cell envelope</location>
    </subcellularLocation>
</comment>
<proteinExistence type="inferred from homology"/>
<dbReference type="GO" id="GO:0046677">
    <property type="term" value="P:response to antibiotic"/>
    <property type="evidence" value="ECO:0007669"/>
    <property type="project" value="TreeGrafter"/>
</dbReference>
<evidence type="ECO:0000256" key="1">
    <source>
        <dbReference type="ARBA" id="ARBA00004196"/>
    </source>
</evidence>
<dbReference type="Gene3D" id="2.40.30.170">
    <property type="match status" value="1"/>
</dbReference>
<comment type="caution">
    <text evidence="7">The sequence shown here is derived from an EMBL/GenBank/DDBJ whole genome shotgun (WGS) entry which is preliminary data.</text>
</comment>
<keyword evidence="8" id="KW-1185">Reference proteome</keyword>
<sequence length="385" mass="40134">MTPRPLKPLALAAFLAFGLLSASVGAAQETEAVRLTVAVLAPERVVLRDEFPGRVAALRRVEIRPQVGRLILERPVDEGARVAAGDVLFRIDPAPLQAELATAEAALARARAAETHARRALERSDALLTRNATSAERNEIARNDLALAGAGLAEAQALVERRRLDLGYATLRAPVAGYVAAGLADIGGLAVPGAERALAVVQDLDRVYVDLRLPAARLDAVQAAAAQGLGEVEILTDGGRAYPQPGQLRFSDVIVDPGTGNVSVRVEVDNPDMALLPGMFLRARLPRGVLPAALLVPEDAVLRNGGGGAQVVVVSDKNQAMRRDVVLGDAVGDRVVVASGLQPGERVAIRGQDRVPEGVPVAVTLAAVPEMTTAATEPALSVAGH</sequence>
<accession>A0A844H902</accession>
<organism evidence="7 8">
    <name type="scientific">Paracoccus limosus</name>
    <dbReference type="NCBI Taxonomy" id="913252"/>
    <lineage>
        <taxon>Bacteria</taxon>
        <taxon>Pseudomonadati</taxon>
        <taxon>Pseudomonadota</taxon>
        <taxon>Alphaproteobacteria</taxon>
        <taxon>Rhodobacterales</taxon>
        <taxon>Paracoccaceae</taxon>
        <taxon>Paracoccus</taxon>
    </lineage>
</organism>
<dbReference type="EMBL" id="WMIF01000036">
    <property type="protein sequence ID" value="MTH36374.1"/>
    <property type="molecule type" value="Genomic_DNA"/>
</dbReference>
<keyword evidence="3" id="KW-0732">Signal</keyword>
<dbReference type="InterPro" id="IPR006143">
    <property type="entry name" value="RND_pump_MFP"/>
</dbReference>
<dbReference type="NCBIfam" id="TIGR01730">
    <property type="entry name" value="RND_mfp"/>
    <property type="match status" value="1"/>
</dbReference>
<evidence type="ECO:0000259" key="4">
    <source>
        <dbReference type="Pfam" id="PF25917"/>
    </source>
</evidence>
<dbReference type="Gene3D" id="2.40.50.100">
    <property type="match status" value="1"/>
</dbReference>
<gene>
    <name evidence="7" type="ORF">GL279_17400</name>
</gene>
<feature type="domain" description="Multidrug resistance protein MdtA-like barrel-sandwich hybrid" evidence="4">
    <location>
        <begin position="59"/>
        <end position="202"/>
    </location>
</feature>
<dbReference type="InterPro" id="IPR058627">
    <property type="entry name" value="MdtA-like_C"/>
</dbReference>